<proteinExistence type="predicted"/>
<evidence type="ECO:0000313" key="1">
    <source>
        <dbReference type="EMBL" id="GBL78638.1"/>
    </source>
</evidence>
<name>A0A4Y2AFS0_ARAVE</name>
<organism evidence="1 2">
    <name type="scientific">Araneus ventricosus</name>
    <name type="common">Orbweaver spider</name>
    <name type="synonym">Epeira ventricosa</name>
    <dbReference type="NCBI Taxonomy" id="182803"/>
    <lineage>
        <taxon>Eukaryota</taxon>
        <taxon>Metazoa</taxon>
        <taxon>Ecdysozoa</taxon>
        <taxon>Arthropoda</taxon>
        <taxon>Chelicerata</taxon>
        <taxon>Arachnida</taxon>
        <taxon>Araneae</taxon>
        <taxon>Araneomorphae</taxon>
        <taxon>Entelegynae</taxon>
        <taxon>Araneoidea</taxon>
        <taxon>Araneidae</taxon>
        <taxon>Araneus</taxon>
    </lineage>
</organism>
<protein>
    <submittedName>
        <fullName evidence="1">Uncharacterized protein</fullName>
    </submittedName>
</protein>
<reference evidence="1 2" key="1">
    <citation type="journal article" date="2019" name="Sci. Rep.">
        <title>Orb-weaving spider Araneus ventricosus genome elucidates the spidroin gene catalogue.</title>
        <authorList>
            <person name="Kono N."/>
            <person name="Nakamura H."/>
            <person name="Ohtoshi R."/>
            <person name="Moran D.A.P."/>
            <person name="Shinohara A."/>
            <person name="Yoshida Y."/>
            <person name="Fujiwara M."/>
            <person name="Mori M."/>
            <person name="Tomita M."/>
            <person name="Arakawa K."/>
        </authorList>
    </citation>
    <scope>NUCLEOTIDE SEQUENCE [LARGE SCALE GENOMIC DNA]</scope>
</reference>
<dbReference type="Proteomes" id="UP000499080">
    <property type="component" value="Unassembled WGS sequence"/>
</dbReference>
<keyword evidence="2" id="KW-1185">Reference proteome</keyword>
<gene>
    <name evidence="1" type="ORF">AVEN_65217_1</name>
</gene>
<evidence type="ECO:0000313" key="2">
    <source>
        <dbReference type="Proteomes" id="UP000499080"/>
    </source>
</evidence>
<dbReference type="AlphaFoldDB" id="A0A4Y2AFS0"/>
<dbReference type="EMBL" id="BGPR01000016">
    <property type="protein sequence ID" value="GBL78638.1"/>
    <property type="molecule type" value="Genomic_DNA"/>
</dbReference>
<accession>A0A4Y2AFS0</accession>
<comment type="caution">
    <text evidence="1">The sequence shown here is derived from an EMBL/GenBank/DDBJ whole genome shotgun (WGS) entry which is preliminary data.</text>
</comment>
<sequence>MAEFTEPPLKVADLPLNFVLHFLNLPFNFALHFLDPHLNFSLYFIDLPLDLALYFVNHSFHFLFSFLHSLLSGLHLFLSSLHLCHHGKQLFTLFIHRSGQRSGLWHSQENQNIPLLTPNGTKLSCGYM</sequence>